<comment type="similarity">
    <text evidence="2">Belongs to the TAF4 family.</text>
</comment>
<dbReference type="Gene3D" id="1.10.20.10">
    <property type="entry name" value="Histone, subunit A"/>
    <property type="match status" value="1"/>
</dbReference>
<protein>
    <recommendedName>
        <fullName evidence="9">RST domain-containing protein</fullName>
    </recommendedName>
</protein>
<evidence type="ECO:0000313" key="11">
    <source>
        <dbReference type="Proteomes" id="UP000298416"/>
    </source>
</evidence>
<keyword evidence="11" id="KW-1185">Reference proteome</keyword>
<feature type="region of interest" description="Disordered" evidence="7">
    <location>
        <begin position="645"/>
        <end position="721"/>
    </location>
</feature>
<dbReference type="CDD" id="cd08045">
    <property type="entry name" value="HFD_TAF4"/>
    <property type="match status" value="1"/>
</dbReference>
<feature type="region of interest" description="Disordered" evidence="7">
    <location>
        <begin position="930"/>
        <end position="977"/>
    </location>
</feature>
<keyword evidence="3" id="KW-0805">Transcription regulation</keyword>
<evidence type="ECO:0000256" key="3">
    <source>
        <dbReference type="ARBA" id="ARBA00023015"/>
    </source>
</evidence>
<proteinExistence type="inferred from homology"/>
<keyword evidence="8" id="KW-1133">Transmembrane helix</keyword>
<dbReference type="GO" id="GO:0005669">
    <property type="term" value="C:transcription factor TFIID complex"/>
    <property type="evidence" value="ECO:0007669"/>
    <property type="project" value="InterPro"/>
</dbReference>
<dbReference type="AlphaFoldDB" id="A0A8X8YQH4"/>
<dbReference type="PANTHER" id="PTHR15138">
    <property type="entry name" value="TRANSCRIPTION INITIATION FACTOR TFIID SUBUNIT 4"/>
    <property type="match status" value="1"/>
</dbReference>
<evidence type="ECO:0000256" key="2">
    <source>
        <dbReference type="ARBA" id="ARBA00006178"/>
    </source>
</evidence>
<dbReference type="PROSITE" id="PS51879">
    <property type="entry name" value="RST"/>
    <property type="match status" value="1"/>
</dbReference>
<feature type="compositionally biased region" description="Polar residues" evidence="7">
    <location>
        <begin position="480"/>
        <end position="491"/>
    </location>
</feature>
<feature type="region of interest" description="Disordered" evidence="7">
    <location>
        <begin position="406"/>
        <end position="619"/>
    </location>
</feature>
<feature type="compositionally biased region" description="Low complexity" evidence="7">
    <location>
        <begin position="408"/>
        <end position="420"/>
    </location>
</feature>
<sequence>MERTLCIADCTLQQNGGGGYGQWNRAGKEEWWESGIISRIGCKKLGWRLVFMIFVFKFVVNFLLFGRAFSSFLISSPNCESKGISAENSSESVLMDPNIMKFLEEDEDETMHSGADVEAFTAELNRDIEGNTSMQEDPSDSNAALSPGSSHMTSQFNPQWHTSSHDGTAKFQSGQDIANVREKDQLSSELELQRQDSGSQNRKEDDNTSHEPNPNQQDERNTFPLPQPVGGQLSGEQPINAQVLGHETKPDKELQMNKLQNVTHHPSMTVGSNEQQTSMGINNDQVMPPLSQQTTGMSTSNQQAISPGMSNPQTMTSSSQQSVSALKLNKQVPFGMLLPIIQPQLDKDRAMQLHTLYFKLKKNEISKDGFVRHMRSIVGDQMLKMAVYKLQTQSDQLQNDIQAARNTQAAPNQFQPQPQASGRQMPSADLSNSVSDSNAAKPREMERQADSHGAQVGQMSTSTSGLGHETKHPAFPAQGLNKQQHMQFSQTSFPPYGSAGSGYPPFQTTSAASSAPIRPQPHDSQMRQAPSHPNMAVNHLGPASRPMNVTNMSSFDRSHSLTDPKKIPAGSLSHMNSKPALQQNQVQWPPSTSKEQKSSITSSMTHVKQEPSDQLNEHQRLGSAASGNLNLKDESFDIQSSRTGLTAPATLMPSSSVSSPSPSLMETNIMSSSRIPSLTTSVGLGNNSKAPPKKPMAGQKKPMEAPGPSPPSSKKQKVSGSFVDQSIEHLNDVTAVSGVNLREEEEQLFSGSKEDSRVSEASRRVVQEEEEKLILQKIPLQKMMVEIMAKCGLKNMSSDVERCLSLCTEERMRGILSNVIRLSKQRVDVEKSRHKTVITSDVRQQIMAINSKAREDWEKKQAETEKSQKLSESESSTGADGDKDDGHGKSVKVNKEEDDKMRATAANVAVRAATGVGDITSRWQLMIEAKQKQGGSDTSSAPQTNKDAGRKPLATSTRNTRENQDSEKRDPSAVLTTPASIRKVARNQVVVPRVARSVSVKDVIAVLEREPQMAKSTLLYRLYNRVSADAPSA</sequence>
<feature type="compositionally biased region" description="Polar residues" evidence="7">
    <location>
        <begin position="664"/>
        <end position="689"/>
    </location>
</feature>
<feature type="compositionally biased region" description="Polar residues" evidence="7">
    <location>
        <begin position="130"/>
        <end position="162"/>
    </location>
</feature>
<feature type="compositionally biased region" description="Low complexity" evidence="7">
    <location>
        <begin position="492"/>
        <end position="506"/>
    </location>
</feature>
<comment type="function">
    <text evidence="6">TAFs are components of the transcription factor IID (TFIID) complex that is essential for mediating regulation of RNA polymerase transcription.</text>
</comment>
<feature type="region of interest" description="Disordered" evidence="7">
    <location>
        <begin position="290"/>
        <end position="321"/>
    </location>
</feature>
<evidence type="ECO:0000313" key="10">
    <source>
        <dbReference type="EMBL" id="KAG6434722.1"/>
    </source>
</evidence>
<comment type="caution">
    <text evidence="10">The sequence shown here is derived from an EMBL/GenBank/DDBJ whole genome shotgun (WGS) entry which is preliminary data.</text>
</comment>
<evidence type="ECO:0000256" key="8">
    <source>
        <dbReference type="SAM" id="Phobius"/>
    </source>
</evidence>
<dbReference type="EMBL" id="PNBA02000002">
    <property type="protein sequence ID" value="KAG6434722.1"/>
    <property type="molecule type" value="Genomic_DNA"/>
</dbReference>
<dbReference type="GO" id="GO:0006367">
    <property type="term" value="P:transcription initiation at RNA polymerase II promoter"/>
    <property type="evidence" value="ECO:0007669"/>
    <property type="project" value="TreeGrafter"/>
</dbReference>
<dbReference type="FunFam" id="1.10.20.10:FF:000015">
    <property type="entry name" value="Transcription initiation factor TFIID subunit 4B"/>
    <property type="match status" value="1"/>
</dbReference>
<evidence type="ECO:0000256" key="1">
    <source>
        <dbReference type="ARBA" id="ARBA00004123"/>
    </source>
</evidence>
<feature type="compositionally biased region" description="Basic and acidic residues" evidence="7">
    <location>
        <begin position="556"/>
        <end position="566"/>
    </location>
</feature>
<dbReference type="InterPro" id="IPR009072">
    <property type="entry name" value="Histone-fold"/>
</dbReference>
<feature type="compositionally biased region" description="Basic and acidic residues" evidence="7">
    <location>
        <begin position="184"/>
        <end position="194"/>
    </location>
</feature>
<feature type="transmembrane region" description="Helical" evidence="8">
    <location>
        <begin position="49"/>
        <end position="69"/>
    </location>
</feature>
<dbReference type="InterPro" id="IPR045144">
    <property type="entry name" value="TAF4"/>
</dbReference>
<dbReference type="InterPro" id="IPR022003">
    <property type="entry name" value="RST"/>
</dbReference>
<dbReference type="Pfam" id="PF05236">
    <property type="entry name" value="TAF4"/>
    <property type="match status" value="1"/>
</dbReference>
<evidence type="ECO:0000256" key="7">
    <source>
        <dbReference type="SAM" id="MobiDB-lite"/>
    </source>
</evidence>
<feature type="compositionally biased region" description="Basic and acidic residues" evidence="7">
    <location>
        <begin position="441"/>
        <end position="450"/>
    </location>
</feature>
<feature type="region of interest" description="Disordered" evidence="7">
    <location>
        <begin position="853"/>
        <end position="899"/>
    </location>
</feature>
<feature type="compositionally biased region" description="Basic and acidic residues" evidence="7">
    <location>
        <begin position="607"/>
        <end position="619"/>
    </location>
</feature>
<comment type="subcellular location">
    <subcellularLocation>
        <location evidence="1">Nucleus</location>
    </subcellularLocation>
</comment>
<reference evidence="10" key="1">
    <citation type="submission" date="2018-01" db="EMBL/GenBank/DDBJ databases">
        <authorList>
            <person name="Mao J.F."/>
        </authorList>
    </citation>
    <scope>NUCLEOTIDE SEQUENCE</scope>
    <source>
        <strain evidence="10">Huo1</strain>
        <tissue evidence="10">Leaf</tissue>
    </source>
</reference>
<feature type="compositionally biased region" description="Low complexity" evidence="7">
    <location>
        <begin position="653"/>
        <end position="663"/>
    </location>
</feature>
<feature type="compositionally biased region" description="Polar residues" evidence="7">
    <location>
        <begin position="933"/>
        <end position="946"/>
    </location>
</feature>
<dbReference type="Pfam" id="PF12174">
    <property type="entry name" value="RST"/>
    <property type="match status" value="1"/>
</dbReference>
<feature type="compositionally biased region" description="Polar residues" evidence="7">
    <location>
        <begin position="290"/>
        <end position="316"/>
    </location>
</feature>
<gene>
    <name evidence="10" type="ORF">SASPL_106363</name>
</gene>
<evidence type="ECO:0000259" key="9">
    <source>
        <dbReference type="PROSITE" id="PS51879"/>
    </source>
</evidence>
<dbReference type="InterPro" id="IPR007900">
    <property type="entry name" value="TAF4_C"/>
</dbReference>
<feature type="compositionally biased region" description="Polar residues" evidence="7">
    <location>
        <begin position="573"/>
        <end position="606"/>
    </location>
</feature>
<keyword evidence="5" id="KW-0539">Nucleus</keyword>
<dbReference type="Proteomes" id="UP000298416">
    <property type="component" value="Unassembled WGS sequence"/>
</dbReference>
<dbReference type="GO" id="GO:0046982">
    <property type="term" value="F:protein heterodimerization activity"/>
    <property type="evidence" value="ECO:0007669"/>
    <property type="project" value="InterPro"/>
</dbReference>
<feature type="domain" description="RST" evidence="9">
    <location>
        <begin position="325"/>
        <end position="396"/>
    </location>
</feature>
<dbReference type="GO" id="GO:0003677">
    <property type="term" value="F:DNA binding"/>
    <property type="evidence" value="ECO:0007669"/>
    <property type="project" value="TreeGrafter"/>
</dbReference>
<organism evidence="10">
    <name type="scientific">Salvia splendens</name>
    <name type="common">Scarlet sage</name>
    <dbReference type="NCBI Taxonomy" id="180675"/>
    <lineage>
        <taxon>Eukaryota</taxon>
        <taxon>Viridiplantae</taxon>
        <taxon>Streptophyta</taxon>
        <taxon>Embryophyta</taxon>
        <taxon>Tracheophyta</taxon>
        <taxon>Spermatophyta</taxon>
        <taxon>Magnoliopsida</taxon>
        <taxon>eudicotyledons</taxon>
        <taxon>Gunneridae</taxon>
        <taxon>Pentapetalae</taxon>
        <taxon>asterids</taxon>
        <taxon>lamiids</taxon>
        <taxon>Lamiales</taxon>
        <taxon>Lamiaceae</taxon>
        <taxon>Nepetoideae</taxon>
        <taxon>Mentheae</taxon>
        <taxon>Salviinae</taxon>
        <taxon>Salvia</taxon>
        <taxon>Salvia subgen. Calosphace</taxon>
        <taxon>core Calosphace</taxon>
    </lineage>
</organism>
<evidence type="ECO:0000256" key="4">
    <source>
        <dbReference type="ARBA" id="ARBA00023163"/>
    </source>
</evidence>
<keyword evidence="8" id="KW-0472">Membrane</keyword>
<evidence type="ECO:0000256" key="5">
    <source>
        <dbReference type="ARBA" id="ARBA00023242"/>
    </source>
</evidence>
<feature type="compositionally biased region" description="Basic and acidic residues" evidence="7">
    <location>
        <begin position="959"/>
        <end position="971"/>
    </location>
</feature>
<feature type="region of interest" description="Disordered" evidence="7">
    <location>
        <begin position="130"/>
        <end position="170"/>
    </location>
</feature>
<dbReference type="GO" id="GO:0016251">
    <property type="term" value="F:RNA polymerase II general transcription initiation factor activity"/>
    <property type="evidence" value="ECO:0007669"/>
    <property type="project" value="TreeGrafter"/>
</dbReference>
<accession>A0A8X8YQH4</accession>
<feature type="compositionally biased region" description="Basic and acidic residues" evidence="7">
    <location>
        <begin position="880"/>
        <end position="899"/>
    </location>
</feature>
<keyword evidence="4" id="KW-0804">Transcription</keyword>
<feature type="region of interest" description="Disordered" evidence="7">
    <location>
        <begin position="184"/>
        <end position="236"/>
    </location>
</feature>
<evidence type="ECO:0000256" key="6">
    <source>
        <dbReference type="ARBA" id="ARBA00058775"/>
    </source>
</evidence>
<dbReference type="PANTHER" id="PTHR15138:SF14">
    <property type="entry name" value="TRANSCRIPTION INITIATION FACTOR TFIID SUBUNIT 4"/>
    <property type="match status" value="1"/>
</dbReference>
<name>A0A8X8YQH4_SALSN</name>
<reference evidence="10" key="2">
    <citation type="submission" date="2020-08" db="EMBL/GenBank/DDBJ databases">
        <title>Plant Genome Project.</title>
        <authorList>
            <person name="Zhang R.-G."/>
        </authorList>
    </citation>
    <scope>NUCLEOTIDE SEQUENCE</scope>
    <source>
        <strain evidence="10">Huo1</strain>
        <tissue evidence="10">Leaf</tissue>
    </source>
</reference>
<feature type="compositionally biased region" description="Basic and acidic residues" evidence="7">
    <location>
        <begin position="853"/>
        <end position="872"/>
    </location>
</feature>
<feature type="compositionally biased region" description="Polar residues" evidence="7">
    <location>
        <begin position="421"/>
        <end position="438"/>
    </location>
</feature>
<keyword evidence="8" id="KW-0812">Transmembrane</keyword>